<feature type="transmembrane region" description="Helical" evidence="1">
    <location>
        <begin position="37"/>
        <end position="58"/>
    </location>
</feature>
<dbReference type="AlphaFoldDB" id="A0A4Y8SCS2"/>
<dbReference type="EMBL" id="SOZE01000014">
    <property type="protein sequence ID" value="TFF36712.1"/>
    <property type="molecule type" value="Genomic_DNA"/>
</dbReference>
<evidence type="ECO:0000256" key="1">
    <source>
        <dbReference type="SAM" id="Phobius"/>
    </source>
</evidence>
<comment type="caution">
    <text evidence="3">The sequence shown here is derived from an EMBL/GenBank/DDBJ whole genome shotgun (WGS) entry which is preliminary data.</text>
</comment>
<dbReference type="OrthoDB" id="649093at2"/>
<gene>
    <name evidence="3" type="ORF">E2R66_14780</name>
</gene>
<evidence type="ECO:0000313" key="4">
    <source>
        <dbReference type="Proteomes" id="UP000297540"/>
    </source>
</evidence>
<protein>
    <submittedName>
        <fullName evidence="3">M56 family peptidase</fullName>
    </submittedName>
</protein>
<evidence type="ECO:0000313" key="3">
    <source>
        <dbReference type="EMBL" id="TFF36712.1"/>
    </source>
</evidence>
<dbReference type="CDD" id="cd07341">
    <property type="entry name" value="M56_BlaR1_MecR1_like"/>
    <property type="match status" value="1"/>
</dbReference>
<dbReference type="PANTHER" id="PTHR34978">
    <property type="entry name" value="POSSIBLE SENSOR-TRANSDUCER PROTEIN BLAR"/>
    <property type="match status" value="1"/>
</dbReference>
<organism evidence="3 4">
    <name type="scientific">Mucilaginibacter psychrotolerans</name>
    <dbReference type="NCBI Taxonomy" id="1524096"/>
    <lineage>
        <taxon>Bacteria</taxon>
        <taxon>Pseudomonadati</taxon>
        <taxon>Bacteroidota</taxon>
        <taxon>Sphingobacteriia</taxon>
        <taxon>Sphingobacteriales</taxon>
        <taxon>Sphingobacteriaceae</taxon>
        <taxon>Mucilaginibacter</taxon>
    </lineage>
</organism>
<feature type="transmembrane region" description="Helical" evidence="1">
    <location>
        <begin position="268"/>
        <end position="286"/>
    </location>
</feature>
<dbReference type="InterPro" id="IPR052173">
    <property type="entry name" value="Beta-lactam_resp_regulator"/>
</dbReference>
<accession>A0A4Y8SCS2</accession>
<reference evidence="3 4" key="1">
    <citation type="journal article" date="2017" name="Int. J. Syst. Evol. Microbiol.">
        <title>Mucilaginibacterpsychrotolerans sp. nov., isolated from peatlands.</title>
        <authorList>
            <person name="Deng Y."/>
            <person name="Shen L."/>
            <person name="Xu B."/>
            <person name="Liu Y."/>
            <person name="Gu Z."/>
            <person name="Liu H."/>
            <person name="Zhou Y."/>
        </authorList>
    </citation>
    <scope>NUCLEOTIDE SEQUENCE [LARGE SCALE GENOMIC DNA]</scope>
    <source>
        <strain evidence="3 4">NH7-4</strain>
    </source>
</reference>
<feature type="domain" description="Peptidase M56" evidence="2">
    <location>
        <begin position="147"/>
        <end position="258"/>
    </location>
</feature>
<feature type="transmembrane region" description="Helical" evidence="1">
    <location>
        <begin position="6"/>
        <end position="25"/>
    </location>
</feature>
<proteinExistence type="predicted"/>
<keyword evidence="4" id="KW-1185">Reference proteome</keyword>
<keyword evidence="1" id="KW-0472">Membrane</keyword>
<feature type="transmembrane region" description="Helical" evidence="1">
    <location>
        <begin position="91"/>
        <end position="112"/>
    </location>
</feature>
<evidence type="ECO:0000259" key="2">
    <source>
        <dbReference type="Pfam" id="PF05569"/>
    </source>
</evidence>
<sequence length="752" mass="83776">MPTLFVFLFKVNMALLLFCAGYYLVLRHLTFYTLNRVYLITAIIFASIYPKIDLTAFAQRHENIALPVQTVMLNWQAPAAKLVKPLSQPDYWQWAAIAFWAGAALLGIRLFVQLFSLVKLHRRSTAASIMNHDVRLISGEAAPFSFWRSIYVNPANHSASDLKAILLHEQVHVNGWHTLDILLAELSSIFYWFNPGVWLMKKAVRENIEFITDRKILNKGIDTKAYQYSLVNVSFNSSTPGIVNHFNISTIKKRIIMMNAKRSSRVNLTRYAFIVPAVALLLVFSFSNAATVKKNREKAYRAISTTISANFKGIDLKSVVPDLLADNSKKIFGADDSDTSAIDASDGYIFYVNGVKSDSNGPQFSSNTESLYFLNAANAKKYFHAGDGKQNVAFAFTPNSAKGKVMKDKIEQLIAEHKIARNQLNPKALAKINDRIAEFDADQIDVRENFTSTPNKENYSALVRDTSQKFKMVYTVNNISLLDSLNYVLNGKKITIDEFNKIDPNKIVSVTIVSAEAAKTILNDFENMHFKPNSKILLVATSDSDKGRQLADRLNEVRVTGIIVNGKPIKLNSDLRSHQIDSVVIAVTGKPSKKLARVIISGSDNMVYGGLSPREIDSVTVLKGGGTLKLDQLTGNAATLNNVQVRALTLKSADVNQKLNNVQLYGRTIARSPDVAEVRTLQGNIFYSDKNISRISDKLIIIDGKEATEKDLKKLSAFDIDRMSTSSDADTVKKYGSKAKYGVVYIFTKKAK</sequence>
<dbReference type="RefSeq" id="WP_133232035.1">
    <property type="nucleotide sequence ID" value="NZ_SOZE01000014.1"/>
</dbReference>
<keyword evidence="1" id="KW-0812">Transmembrane</keyword>
<keyword evidence="1" id="KW-1133">Transmembrane helix</keyword>
<dbReference type="Pfam" id="PF05569">
    <property type="entry name" value="Peptidase_M56"/>
    <property type="match status" value="1"/>
</dbReference>
<dbReference type="Proteomes" id="UP000297540">
    <property type="component" value="Unassembled WGS sequence"/>
</dbReference>
<name>A0A4Y8SCS2_9SPHI</name>
<dbReference type="PANTHER" id="PTHR34978:SF3">
    <property type="entry name" value="SLR0241 PROTEIN"/>
    <property type="match status" value="1"/>
</dbReference>
<dbReference type="InterPro" id="IPR008756">
    <property type="entry name" value="Peptidase_M56"/>
</dbReference>